<dbReference type="PANTHER" id="PTHR11138">
    <property type="entry name" value="METHIONYL-TRNA FORMYLTRANSFERASE"/>
    <property type="match status" value="1"/>
</dbReference>
<dbReference type="InterPro" id="IPR005794">
    <property type="entry name" value="Fmt"/>
</dbReference>
<dbReference type="InterPro" id="IPR036477">
    <property type="entry name" value="Formyl_transf_N_sf"/>
</dbReference>
<evidence type="ECO:0000256" key="5">
    <source>
        <dbReference type="HAMAP-Rule" id="MF_00182"/>
    </source>
</evidence>
<comment type="similarity">
    <text evidence="1 5">Belongs to the Fmt family.</text>
</comment>
<dbReference type="Gene3D" id="3.40.50.12230">
    <property type="match status" value="1"/>
</dbReference>
<dbReference type="GO" id="GO:0005829">
    <property type="term" value="C:cytosol"/>
    <property type="evidence" value="ECO:0007669"/>
    <property type="project" value="TreeGrafter"/>
</dbReference>
<dbReference type="GO" id="GO:0004479">
    <property type="term" value="F:methionyl-tRNA formyltransferase activity"/>
    <property type="evidence" value="ECO:0007669"/>
    <property type="project" value="UniProtKB-UniRule"/>
</dbReference>
<dbReference type="SUPFAM" id="SSF50486">
    <property type="entry name" value="FMT C-terminal domain-like"/>
    <property type="match status" value="1"/>
</dbReference>
<dbReference type="InterPro" id="IPR044135">
    <property type="entry name" value="Met-tRNA-FMT_C"/>
</dbReference>
<name>A0A2K8NT93_9MOLU</name>
<evidence type="ECO:0000313" key="7">
    <source>
        <dbReference type="Proteomes" id="UP000232222"/>
    </source>
</evidence>
<comment type="function">
    <text evidence="5">Attaches a formyl group to the free amino group of methionyl-tRNA(fMet). The formyl group appears to play a dual role in the initiator identity of N-formylmethionyl-tRNA by promoting its recognition by IF2 and preventing the misappropriation of this tRNA by the elongation apparatus.</text>
</comment>
<protein>
    <recommendedName>
        <fullName evidence="2 5">Methionyl-tRNA formyltransferase</fullName>
        <ecNumber evidence="2 5">2.1.2.9</ecNumber>
    </recommendedName>
</protein>
<dbReference type="InterPro" id="IPR002376">
    <property type="entry name" value="Formyl_transf_N"/>
</dbReference>
<dbReference type="Pfam" id="PF02911">
    <property type="entry name" value="Formyl_trans_C"/>
    <property type="match status" value="1"/>
</dbReference>
<dbReference type="CDD" id="cd08646">
    <property type="entry name" value="FMT_core_Met-tRNA-FMT_N"/>
    <property type="match status" value="1"/>
</dbReference>
<dbReference type="AlphaFoldDB" id="A0A2K8NT93"/>
<keyword evidence="3 5" id="KW-0808">Transferase</keyword>
<gene>
    <name evidence="5 6" type="primary">fmt</name>
    <name evidence="6" type="ORF">EFREU_v1c03720</name>
</gene>
<dbReference type="PANTHER" id="PTHR11138:SF5">
    <property type="entry name" value="METHIONYL-TRNA FORMYLTRANSFERASE, MITOCHONDRIAL"/>
    <property type="match status" value="1"/>
</dbReference>
<dbReference type="SUPFAM" id="SSF53328">
    <property type="entry name" value="Formyltransferase"/>
    <property type="match status" value="1"/>
</dbReference>
<dbReference type="Pfam" id="PF00551">
    <property type="entry name" value="Formyl_trans_N"/>
    <property type="match status" value="1"/>
</dbReference>
<sequence length="319" mass="35270">MQNKVKSKMKVIFFGTPKIGATILESLVTNPEVEVQLVVTQPDKKEGRKLRLTSSPVKEMALKYGLPVLQPTKVATIIPELTALKPDFLITCAFGQFLPPKVLQIPQIEPLNLHGSLLPAYRGGAPIQMAIWNGDTETGMSLMRMVKGMDAGPYFAQAKLTIKPDINSEELFSEMADLGSVLLKENLKMIFEGKIDPLDQIESLVTFAPILKSEQEHLNWNNTTRNLHNQIRALSPQPGAWTTYKEQRYKILKTTALENCKNKIKTVIPGTILEINKKGITVATQDGQLQILVIQKAGKNPTPAGIFGLNAFQIGGKFI</sequence>
<dbReference type="CDD" id="cd08704">
    <property type="entry name" value="Met_tRNA_FMT_C"/>
    <property type="match status" value="1"/>
</dbReference>
<dbReference type="OrthoDB" id="9802815at2"/>
<dbReference type="RefSeq" id="WP_100609347.1">
    <property type="nucleotide sequence ID" value="NZ_CP024962.1"/>
</dbReference>
<evidence type="ECO:0000256" key="1">
    <source>
        <dbReference type="ARBA" id="ARBA00010699"/>
    </source>
</evidence>
<keyword evidence="4 5" id="KW-0648">Protein biosynthesis</keyword>
<dbReference type="NCBIfam" id="TIGR00460">
    <property type="entry name" value="fmt"/>
    <property type="match status" value="1"/>
</dbReference>
<dbReference type="InterPro" id="IPR005793">
    <property type="entry name" value="Formyl_trans_C"/>
</dbReference>
<evidence type="ECO:0000313" key="6">
    <source>
        <dbReference type="EMBL" id="ATZ16398.1"/>
    </source>
</evidence>
<dbReference type="Proteomes" id="UP000232222">
    <property type="component" value="Chromosome"/>
</dbReference>
<keyword evidence="7" id="KW-1185">Reference proteome</keyword>
<accession>A0A2K8NT93</accession>
<proteinExistence type="inferred from homology"/>
<reference evidence="6 7" key="1">
    <citation type="submission" date="2017-11" db="EMBL/GenBank/DDBJ databases">
        <title>Genome sequence of Entomoplasma freundtii BARC 318 (ATCC 51999).</title>
        <authorList>
            <person name="Lo W.-S."/>
            <person name="Gasparich G.E."/>
            <person name="Kuo C.-H."/>
        </authorList>
    </citation>
    <scope>NUCLEOTIDE SEQUENCE [LARGE SCALE GENOMIC DNA]</scope>
    <source>
        <strain evidence="6 7">BARC 318</strain>
    </source>
</reference>
<dbReference type="EMBL" id="CP024962">
    <property type="protein sequence ID" value="ATZ16398.1"/>
    <property type="molecule type" value="Genomic_DNA"/>
</dbReference>
<evidence type="ECO:0000256" key="2">
    <source>
        <dbReference type="ARBA" id="ARBA00012261"/>
    </source>
</evidence>
<dbReference type="HAMAP" id="MF_00182">
    <property type="entry name" value="Formyl_trans"/>
    <property type="match status" value="1"/>
</dbReference>
<dbReference type="InterPro" id="IPR041711">
    <property type="entry name" value="Met-tRNA-FMT_N"/>
</dbReference>
<dbReference type="EC" id="2.1.2.9" evidence="2 5"/>
<evidence type="ECO:0000256" key="4">
    <source>
        <dbReference type="ARBA" id="ARBA00022917"/>
    </source>
</evidence>
<evidence type="ECO:0000256" key="3">
    <source>
        <dbReference type="ARBA" id="ARBA00022679"/>
    </source>
</evidence>
<comment type="catalytic activity">
    <reaction evidence="5">
        <text>L-methionyl-tRNA(fMet) + (6R)-10-formyltetrahydrofolate = N-formyl-L-methionyl-tRNA(fMet) + (6S)-5,6,7,8-tetrahydrofolate + H(+)</text>
        <dbReference type="Rhea" id="RHEA:24380"/>
        <dbReference type="Rhea" id="RHEA-COMP:9952"/>
        <dbReference type="Rhea" id="RHEA-COMP:9953"/>
        <dbReference type="ChEBI" id="CHEBI:15378"/>
        <dbReference type="ChEBI" id="CHEBI:57453"/>
        <dbReference type="ChEBI" id="CHEBI:78530"/>
        <dbReference type="ChEBI" id="CHEBI:78844"/>
        <dbReference type="ChEBI" id="CHEBI:195366"/>
        <dbReference type="EC" id="2.1.2.9"/>
    </reaction>
</comment>
<dbReference type="InterPro" id="IPR011034">
    <property type="entry name" value="Formyl_transferase-like_C_sf"/>
</dbReference>
<organism evidence="6 7">
    <name type="scientific">Entomoplasma freundtii</name>
    <dbReference type="NCBI Taxonomy" id="74700"/>
    <lineage>
        <taxon>Bacteria</taxon>
        <taxon>Bacillati</taxon>
        <taxon>Mycoplasmatota</taxon>
        <taxon>Mollicutes</taxon>
        <taxon>Entomoplasmatales</taxon>
        <taxon>Entomoplasmataceae</taxon>
        <taxon>Entomoplasma</taxon>
    </lineage>
</organism>
<dbReference type="KEGG" id="efr:EFREU_v1c03720"/>
<feature type="binding site" evidence="5">
    <location>
        <begin position="116"/>
        <end position="119"/>
    </location>
    <ligand>
        <name>(6S)-5,6,7,8-tetrahydrofolate</name>
        <dbReference type="ChEBI" id="CHEBI:57453"/>
    </ligand>
</feature>